<keyword evidence="1" id="KW-0723">Serine/threonine-protein kinase</keyword>
<keyword evidence="3" id="KW-0808">Transferase</keyword>
<evidence type="ECO:0000256" key="1">
    <source>
        <dbReference type="ARBA" id="ARBA00022527"/>
    </source>
</evidence>
<sequence length="736" mass="82946">MASPSVQDIMEFLTAHGFASAAAALRDDINSRSAAGDADSVGLDLLRPLRINPCSGDGDGGGGLPVSSASSSRSTDAFVSPGSSPSELLNPYGIWSPAGAKSSDSSLEREFGTAREYDESNLFDVPFWDDDRYEGYLNDPYIVKMSPSPGGCQTEDKFIMSMDAEERLGKQEIFDFCAGDEHGDGVGASCLGCSEIYKCSSPLCDCCSELRERYDVNVVGNSSLTIHGRYQIFDDYAERLDECGEEDGLQLKCVDMRPEDVVLEGDLLQDVNEVQKKKILEFGLVEKESHMCNSYAGATSNLTNDDSVYERKSSGDSNNCGGVIIVNTIDDKEVQKRDYCIQPFPERASQDVDDAYEECETLDRALEGSGAVDIEGEDDITSNELQLYNCDEDEYEAFELRIIHRKKRTGFEENKDLPIVLNSAIAGRYYVTEYLGSAAFSKVVEARDLYMGIDVCLKIIKNDKDFFDQSLDEIKLLKLANKHDPADEHHILRLYDFFYHQEHLFIVTELLRANLYEFQKYNQETGGEVYFTLSKIQDIARQCLEALEYLHHLRIIHCDLKPENILIKSYNRCEIKVIDLGSSCFQMDNLCLHIQSRSYRAPETILGLPFNEKIDVWSLGCILAELYTGDVLFPNVSAVMMLARMIGILGPIDMEMLVMGQETHKYFTDNFDLYHRNEETDQIEHVIPEKSSLAHHLQVSDTKFLDFLSCLLEINPRRRPTARQALLHPWLSFPYE</sequence>
<dbReference type="PANTHER" id="PTHR24058:SF113">
    <property type="entry name" value="HYPOTHETICAL SER-THR PROTEIN KINASE"/>
    <property type="match status" value="1"/>
</dbReference>
<name>A0A8B7CSD2_PHODC</name>
<keyword evidence="6" id="KW-0067">ATP-binding</keyword>
<dbReference type="GO" id="GO:0005524">
    <property type="term" value="F:ATP binding"/>
    <property type="evidence" value="ECO:0007669"/>
    <property type="project" value="UniProtKB-KW"/>
</dbReference>
<feature type="region of interest" description="Disordered" evidence="7">
    <location>
        <begin position="54"/>
        <end position="84"/>
    </location>
</feature>
<evidence type="ECO:0000256" key="3">
    <source>
        <dbReference type="ARBA" id="ARBA00022679"/>
    </source>
</evidence>
<dbReference type="Gene3D" id="3.30.200.20">
    <property type="entry name" value="Phosphorylase Kinase, domain 1"/>
    <property type="match status" value="1"/>
</dbReference>
<dbReference type="RefSeq" id="XP_008805380.2">
    <property type="nucleotide sequence ID" value="XM_008807158.3"/>
</dbReference>
<dbReference type="Proteomes" id="UP000228380">
    <property type="component" value="Chromosome 3"/>
</dbReference>
<protein>
    <submittedName>
        <fullName evidence="10">DYRK-family kinase pom1-like isoform X1</fullName>
    </submittedName>
</protein>
<dbReference type="InterPro" id="IPR011009">
    <property type="entry name" value="Kinase-like_dom_sf"/>
</dbReference>
<keyword evidence="2" id="KW-0597">Phosphoprotein</keyword>
<evidence type="ECO:0000256" key="2">
    <source>
        <dbReference type="ARBA" id="ARBA00022553"/>
    </source>
</evidence>
<accession>A0A8B7CSD2</accession>
<evidence type="ECO:0000313" key="10">
    <source>
        <dbReference type="RefSeq" id="XP_008805380.2"/>
    </source>
</evidence>
<feature type="compositionally biased region" description="Polar residues" evidence="7">
    <location>
        <begin position="75"/>
        <end position="84"/>
    </location>
</feature>
<dbReference type="PANTHER" id="PTHR24058">
    <property type="entry name" value="DUAL SPECIFICITY PROTEIN KINASE"/>
    <property type="match status" value="1"/>
</dbReference>
<dbReference type="OrthoDB" id="9332038at2759"/>
<dbReference type="PROSITE" id="PS00108">
    <property type="entry name" value="PROTEIN_KINASE_ST"/>
    <property type="match status" value="1"/>
</dbReference>
<feature type="domain" description="Protein kinase" evidence="8">
    <location>
        <begin position="429"/>
        <end position="731"/>
    </location>
</feature>
<dbReference type="Pfam" id="PF00069">
    <property type="entry name" value="Pkinase"/>
    <property type="match status" value="1"/>
</dbReference>
<dbReference type="InterPro" id="IPR050494">
    <property type="entry name" value="Ser_Thr_dual-spec_kinase"/>
</dbReference>
<reference evidence="10" key="2">
    <citation type="submission" date="2025-08" db="UniProtKB">
        <authorList>
            <consortium name="RefSeq"/>
        </authorList>
    </citation>
    <scope>IDENTIFICATION</scope>
    <source>
        <tissue evidence="10">Young leaves</tissue>
    </source>
</reference>
<dbReference type="InterPro" id="IPR000719">
    <property type="entry name" value="Prot_kinase_dom"/>
</dbReference>
<evidence type="ECO:0000259" key="8">
    <source>
        <dbReference type="PROSITE" id="PS50011"/>
    </source>
</evidence>
<dbReference type="PROSITE" id="PS50011">
    <property type="entry name" value="PROTEIN_KINASE_DOM"/>
    <property type="match status" value="1"/>
</dbReference>
<dbReference type="SUPFAM" id="SSF56112">
    <property type="entry name" value="Protein kinase-like (PK-like)"/>
    <property type="match status" value="1"/>
</dbReference>
<proteinExistence type="predicted"/>
<evidence type="ECO:0000256" key="4">
    <source>
        <dbReference type="ARBA" id="ARBA00022741"/>
    </source>
</evidence>
<keyword evidence="5" id="KW-0418">Kinase</keyword>
<evidence type="ECO:0000256" key="7">
    <source>
        <dbReference type="SAM" id="MobiDB-lite"/>
    </source>
</evidence>
<dbReference type="FunFam" id="1.10.510.10:FF:000380">
    <property type="entry name" value="Serine/threonine-protein kinase ppk15"/>
    <property type="match status" value="1"/>
</dbReference>
<dbReference type="AlphaFoldDB" id="A0A8B7CSD2"/>
<dbReference type="CDD" id="cd14133">
    <property type="entry name" value="PKc_DYRK_like"/>
    <property type="match status" value="1"/>
</dbReference>
<keyword evidence="9" id="KW-1185">Reference proteome</keyword>
<dbReference type="GeneID" id="103718363"/>
<dbReference type="FunFam" id="3.30.200.20:FF:000216">
    <property type="entry name" value="Putative serine/threonine-protein kinase dyrk2"/>
    <property type="match status" value="1"/>
</dbReference>
<dbReference type="GO" id="GO:0004674">
    <property type="term" value="F:protein serine/threonine kinase activity"/>
    <property type="evidence" value="ECO:0007669"/>
    <property type="project" value="UniProtKB-KW"/>
</dbReference>
<keyword evidence="4" id="KW-0547">Nucleotide-binding</keyword>
<evidence type="ECO:0000313" key="9">
    <source>
        <dbReference type="Proteomes" id="UP000228380"/>
    </source>
</evidence>
<gene>
    <name evidence="10" type="primary">LOC103718363</name>
</gene>
<evidence type="ECO:0000256" key="6">
    <source>
        <dbReference type="ARBA" id="ARBA00022840"/>
    </source>
</evidence>
<evidence type="ECO:0000256" key="5">
    <source>
        <dbReference type="ARBA" id="ARBA00022777"/>
    </source>
</evidence>
<dbReference type="SMART" id="SM00220">
    <property type="entry name" value="S_TKc"/>
    <property type="match status" value="1"/>
</dbReference>
<dbReference type="InterPro" id="IPR008271">
    <property type="entry name" value="Ser/Thr_kinase_AS"/>
</dbReference>
<dbReference type="Gene3D" id="1.10.510.10">
    <property type="entry name" value="Transferase(Phosphotransferase) domain 1"/>
    <property type="match status" value="1"/>
</dbReference>
<reference evidence="9" key="1">
    <citation type="journal article" date="2019" name="Nat. Commun.">
        <title>Genome-wide association mapping of date palm fruit traits.</title>
        <authorList>
            <person name="Hazzouri K.M."/>
            <person name="Gros-Balthazard M."/>
            <person name="Flowers J.M."/>
            <person name="Copetti D."/>
            <person name="Lemansour A."/>
            <person name="Lebrun M."/>
            <person name="Masmoudi K."/>
            <person name="Ferrand S."/>
            <person name="Dhar M.I."/>
            <person name="Fresquez Z.A."/>
            <person name="Rosas U."/>
            <person name="Zhang J."/>
            <person name="Talag J."/>
            <person name="Lee S."/>
            <person name="Kudrna D."/>
            <person name="Powell R.F."/>
            <person name="Leitch I.J."/>
            <person name="Krueger R.R."/>
            <person name="Wing R.A."/>
            <person name="Amiri K.M.A."/>
            <person name="Purugganan M.D."/>
        </authorList>
    </citation>
    <scope>NUCLEOTIDE SEQUENCE [LARGE SCALE GENOMIC DNA]</scope>
    <source>
        <strain evidence="9">cv. Khalas</strain>
    </source>
</reference>
<organism evidence="9 10">
    <name type="scientific">Phoenix dactylifera</name>
    <name type="common">Date palm</name>
    <dbReference type="NCBI Taxonomy" id="42345"/>
    <lineage>
        <taxon>Eukaryota</taxon>
        <taxon>Viridiplantae</taxon>
        <taxon>Streptophyta</taxon>
        <taxon>Embryophyta</taxon>
        <taxon>Tracheophyta</taxon>
        <taxon>Spermatophyta</taxon>
        <taxon>Magnoliopsida</taxon>
        <taxon>Liliopsida</taxon>
        <taxon>Arecaceae</taxon>
        <taxon>Coryphoideae</taxon>
        <taxon>Phoeniceae</taxon>
        <taxon>Phoenix</taxon>
    </lineage>
</organism>
<dbReference type="KEGG" id="pda:103718363"/>